<reference evidence="1" key="1">
    <citation type="submission" date="2021-02" db="EMBL/GenBank/DDBJ databases">
        <authorList>
            <person name="Nowell W R."/>
        </authorList>
    </citation>
    <scope>NUCLEOTIDE SEQUENCE</scope>
</reference>
<dbReference type="AlphaFoldDB" id="A0A8S3BZY2"/>
<accession>A0A8S3BZY2</accession>
<name>A0A8S3BZY2_9BILA</name>
<proteinExistence type="predicted"/>
<evidence type="ECO:0000313" key="1">
    <source>
        <dbReference type="EMBL" id="CAF4847994.1"/>
    </source>
</evidence>
<evidence type="ECO:0000313" key="2">
    <source>
        <dbReference type="Proteomes" id="UP000681967"/>
    </source>
</evidence>
<dbReference type="EMBL" id="CAJOBH010151598">
    <property type="protein sequence ID" value="CAF4847994.1"/>
    <property type="molecule type" value="Genomic_DNA"/>
</dbReference>
<dbReference type="Proteomes" id="UP000681967">
    <property type="component" value="Unassembled WGS sequence"/>
</dbReference>
<organism evidence="1 2">
    <name type="scientific">Rotaria magnacalcarata</name>
    <dbReference type="NCBI Taxonomy" id="392030"/>
    <lineage>
        <taxon>Eukaryota</taxon>
        <taxon>Metazoa</taxon>
        <taxon>Spiralia</taxon>
        <taxon>Gnathifera</taxon>
        <taxon>Rotifera</taxon>
        <taxon>Eurotatoria</taxon>
        <taxon>Bdelloidea</taxon>
        <taxon>Philodinida</taxon>
        <taxon>Philodinidae</taxon>
        <taxon>Rotaria</taxon>
    </lineage>
</organism>
<sequence>MVDDEKTLGQQKVKDGDEYLLAAKCIIPYSKFEQ</sequence>
<feature type="non-terminal residue" evidence="1">
    <location>
        <position position="1"/>
    </location>
</feature>
<gene>
    <name evidence="1" type="ORF">BYL167_LOCUS50092</name>
</gene>
<comment type="caution">
    <text evidence="1">The sequence shown here is derived from an EMBL/GenBank/DDBJ whole genome shotgun (WGS) entry which is preliminary data.</text>
</comment>
<protein>
    <submittedName>
        <fullName evidence="1">Uncharacterized protein</fullName>
    </submittedName>
</protein>